<evidence type="ECO:0000256" key="14">
    <source>
        <dbReference type="PROSITE-ProRule" id="PRU00169"/>
    </source>
</evidence>
<dbReference type="FunFam" id="3.30.565.10:FF:000010">
    <property type="entry name" value="Sensor histidine kinase RcsC"/>
    <property type="match status" value="1"/>
</dbReference>
<dbReference type="RefSeq" id="WP_185796141.1">
    <property type="nucleotide sequence ID" value="NZ_JACLQD010000001.1"/>
</dbReference>
<evidence type="ECO:0000256" key="6">
    <source>
        <dbReference type="ARBA" id="ARBA00022679"/>
    </source>
</evidence>
<keyword evidence="13 15" id="KW-0472">Membrane</keyword>
<dbReference type="PANTHER" id="PTHR45339:SF1">
    <property type="entry name" value="HYBRID SIGNAL TRANSDUCTION HISTIDINE KINASE J"/>
    <property type="match status" value="1"/>
</dbReference>
<dbReference type="InterPro" id="IPR036097">
    <property type="entry name" value="HisK_dim/P_sf"/>
</dbReference>
<comment type="subcellular location">
    <subcellularLocation>
        <location evidence="2">Cell membrane</location>
        <topology evidence="2">Multi-pass membrane protein</topology>
    </subcellularLocation>
</comment>
<dbReference type="Pfam" id="PF00072">
    <property type="entry name" value="Response_reg"/>
    <property type="match status" value="2"/>
</dbReference>
<feature type="domain" description="Response regulatory" evidence="17">
    <location>
        <begin position="624"/>
        <end position="743"/>
    </location>
</feature>
<evidence type="ECO:0000256" key="1">
    <source>
        <dbReference type="ARBA" id="ARBA00000085"/>
    </source>
</evidence>
<dbReference type="CDD" id="cd00082">
    <property type="entry name" value="HisKA"/>
    <property type="match status" value="1"/>
</dbReference>
<keyword evidence="19" id="KW-1185">Reference proteome</keyword>
<keyword evidence="8" id="KW-0547">Nucleotide-binding</keyword>
<dbReference type="CDD" id="cd16922">
    <property type="entry name" value="HATPase_EvgS-ArcB-TorS-like"/>
    <property type="match status" value="1"/>
</dbReference>
<dbReference type="Pfam" id="PF00512">
    <property type="entry name" value="HisKA"/>
    <property type="match status" value="1"/>
</dbReference>
<dbReference type="AlphaFoldDB" id="A0A842I565"/>
<dbReference type="Gene3D" id="3.30.565.10">
    <property type="entry name" value="Histidine kinase-like ATPase, C-terminal domain"/>
    <property type="match status" value="1"/>
</dbReference>
<evidence type="ECO:0000256" key="9">
    <source>
        <dbReference type="ARBA" id="ARBA00022777"/>
    </source>
</evidence>
<gene>
    <name evidence="18" type="ORF">H7F16_03485</name>
</gene>
<dbReference type="SMART" id="SM00448">
    <property type="entry name" value="REC"/>
    <property type="match status" value="2"/>
</dbReference>
<evidence type="ECO:0000256" key="10">
    <source>
        <dbReference type="ARBA" id="ARBA00022840"/>
    </source>
</evidence>
<evidence type="ECO:0000256" key="15">
    <source>
        <dbReference type="SAM" id="Phobius"/>
    </source>
</evidence>
<dbReference type="InterPro" id="IPR004358">
    <property type="entry name" value="Sig_transdc_His_kin-like_C"/>
</dbReference>
<keyword evidence="9" id="KW-0418">Kinase</keyword>
<dbReference type="EMBL" id="JACLQD010000001">
    <property type="protein sequence ID" value="MBC2834553.1"/>
    <property type="molecule type" value="Genomic_DNA"/>
</dbReference>
<feature type="domain" description="Histidine kinase" evidence="16">
    <location>
        <begin position="376"/>
        <end position="601"/>
    </location>
</feature>
<keyword evidence="10" id="KW-0067">ATP-binding</keyword>
<dbReference type="GO" id="GO:0005886">
    <property type="term" value="C:plasma membrane"/>
    <property type="evidence" value="ECO:0007669"/>
    <property type="project" value="UniProtKB-SubCell"/>
</dbReference>
<protein>
    <recommendedName>
        <fullName evidence="3">histidine kinase</fullName>
        <ecNumber evidence="3">2.7.13.3</ecNumber>
    </recommendedName>
</protein>
<dbReference type="CDD" id="cd17546">
    <property type="entry name" value="REC_hyHK_CKI1_RcsC-like"/>
    <property type="match status" value="1"/>
</dbReference>
<dbReference type="InterPro" id="IPR036890">
    <property type="entry name" value="HATPase_C_sf"/>
</dbReference>
<organism evidence="18 19">
    <name type="scientific">Paragemmobacter straminiformis</name>
    <dbReference type="NCBI Taxonomy" id="2045119"/>
    <lineage>
        <taxon>Bacteria</taxon>
        <taxon>Pseudomonadati</taxon>
        <taxon>Pseudomonadota</taxon>
        <taxon>Alphaproteobacteria</taxon>
        <taxon>Rhodobacterales</taxon>
        <taxon>Paracoccaceae</taxon>
        <taxon>Paragemmobacter</taxon>
    </lineage>
</organism>
<keyword evidence="6" id="KW-0808">Transferase</keyword>
<dbReference type="SUPFAM" id="SSF55874">
    <property type="entry name" value="ATPase domain of HSP90 chaperone/DNA topoisomerase II/histidine kinase"/>
    <property type="match status" value="1"/>
</dbReference>
<feature type="domain" description="Response regulatory" evidence="17">
    <location>
        <begin position="771"/>
        <end position="887"/>
    </location>
</feature>
<dbReference type="SUPFAM" id="SSF52172">
    <property type="entry name" value="CheY-like"/>
    <property type="match status" value="2"/>
</dbReference>
<evidence type="ECO:0000259" key="17">
    <source>
        <dbReference type="PROSITE" id="PS50110"/>
    </source>
</evidence>
<dbReference type="EC" id="2.7.13.3" evidence="3"/>
<evidence type="ECO:0000256" key="5">
    <source>
        <dbReference type="ARBA" id="ARBA00022553"/>
    </source>
</evidence>
<evidence type="ECO:0000313" key="19">
    <source>
        <dbReference type="Proteomes" id="UP000555411"/>
    </source>
</evidence>
<dbReference type="Proteomes" id="UP000555411">
    <property type="component" value="Unassembled WGS sequence"/>
</dbReference>
<dbReference type="Gene3D" id="1.10.287.130">
    <property type="match status" value="1"/>
</dbReference>
<evidence type="ECO:0000256" key="7">
    <source>
        <dbReference type="ARBA" id="ARBA00022692"/>
    </source>
</evidence>
<evidence type="ECO:0000256" key="12">
    <source>
        <dbReference type="ARBA" id="ARBA00023012"/>
    </source>
</evidence>
<dbReference type="FunFam" id="1.10.287.130:FF:000003">
    <property type="entry name" value="Histidine kinase"/>
    <property type="match status" value="1"/>
</dbReference>
<dbReference type="GO" id="GO:0000155">
    <property type="term" value="F:phosphorelay sensor kinase activity"/>
    <property type="evidence" value="ECO:0007669"/>
    <property type="project" value="InterPro"/>
</dbReference>
<keyword evidence="4" id="KW-1003">Cell membrane</keyword>
<dbReference type="InterPro" id="IPR011006">
    <property type="entry name" value="CheY-like_superfamily"/>
</dbReference>
<feature type="modified residue" description="4-aspartylphosphate" evidence="14">
    <location>
        <position position="820"/>
    </location>
</feature>
<dbReference type="GO" id="GO:0005524">
    <property type="term" value="F:ATP binding"/>
    <property type="evidence" value="ECO:0007669"/>
    <property type="project" value="UniProtKB-KW"/>
</dbReference>
<evidence type="ECO:0000256" key="4">
    <source>
        <dbReference type="ARBA" id="ARBA00022475"/>
    </source>
</evidence>
<dbReference type="Pfam" id="PF02518">
    <property type="entry name" value="HATPase_c"/>
    <property type="match status" value="1"/>
</dbReference>
<keyword evidence="12" id="KW-0902">Two-component regulatory system</keyword>
<evidence type="ECO:0000259" key="16">
    <source>
        <dbReference type="PROSITE" id="PS50109"/>
    </source>
</evidence>
<keyword evidence="7 15" id="KW-0812">Transmembrane</keyword>
<dbReference type="SUPFAM" id="SSF47384">
    <property type="entry name" value="Homodimeric domain of signal transducing histidine kinase"/>
    <property type="match status" value="1"/>
</dbReference>
<proteinExistence type="predicted"/>
<name>A0A842I565_9RHOB</name>
<keyword evidence="11 15" id="KW-1133">Transmembrane helix</keyword>
<dbReference type="InterPro" id="IPR005467">
    <property type="entry name" value="His_kinase_dom"/>
</dbReference>
<feature type="modified residue" description="4-aspartylphosphate" evidence="14">
    <location>
        <position position="674"/>
    </location>
</feature>
<comment type="caution">
    <text evidence="18">The sequence shown here is derived from an EMBL/GenBank/DDBJ whole genome shotgun (WGS) entry which is preliminary data.</text>
</comment>
<evidence type="ECO:0000313" key="18">
    <source>
        <dbReference type="EMBL" id="MBC2834553.1"/>
    </source>
</evidence>
<accession>A0A842I565</accession>
<dbReference type="PANTHER" id="PTHR45339">
    <property type="entry name" value="HYBRID SIGNAL TRANSDUCTION HISTIDINE KINASE J"/>
    <property type="match status" value="1"/>
</dbReference>
<keyword evidence="5 14" id="KW-0597">Phosphoprotein</keyword>
<evidence type="ECO:0000256" key="8">
    <source>
        <dbReference type="ARBA" id="ARBA00022741"/>
    </source>
</evidence>
<comment type="catalytic activity">
    <reaction evidence="1">
        <text>ATP + protein L-histidine = ADP + protein N-phospho-L-histidine.</text>
        <dbReference type="EC" id="2.7.13.3"/>
    </reaction>
</comment>
<dbReference type="PROSITE" id="PS50109">
    <property type="entry name" value="HIS_KIN"/>
    <property type="match status" value="1"/>
</dbReference>
<dbReference type="SMART" id="SM00387">
    <property type="entry name" value="HATPase_c"/>
    <property type="match status" value="1"/>
</dbReference>
<dbReference type="InterPro" id="IPR001789">
    <property type="entry name" value="Sig_transdc_resp-reg_receiver"/>
</dbReference>
<feature type="transmembrane region" description="Helical" evidence="15">
    <location>
        <begin position="12"/>
        <end position="35"/>
    </location>
</feature>
<evidence type="ECO:0000256" key="3">
    <source>
        <dbReference type="ARBA" id="ARBA00012438"/>
    </source>
</evidence>
<dbReference type="SMART" id="SM00388">
    <property type="entry name" value="HisKA"/>
    <property type="match status" value="1"/>
</dbReference>
<dbReference type="InterPro" id="IPR003661">
    <property type="entry name" value="HisK_dim/P_dom"/>
</dbReference>
<sequence length="889" mass="95773">MDRQAQGQRLGVAGRILICLLLMSSVVVVISAIALSSFSQLRGTIDRIVSKDLEAILLADELKQRAEALSGMAPSLYAQGLNQDALLKYTMTSFSEQERLQLLIGLLASTSALDTEKIDAAKTALFLNLDQLATTLFQGATLRQKLDAEIGKLAMLQQSGPVEAGAGSASALISGQVLTFLIEEDAAKLDQEVAELKRSIAQMAPDTPGLAAVQELLVAEQGIIAIKRDLIVQMAKVRDLLAQNVTLSATLVDMAERVSVDVVGQVKDATATGQQRLAVQAYWLKIFAAVSIMAAIATALYMQLSVRRRIVALRDAIRDGSDAKLAPLADGKDEISALAANVRYFVRTIKEAETDLEKARAVAEAANEAKSTFLATMSHEIRTPMNGIIGMSRLLRDTKLDEEQADFCKTIDQSADALLGIINDILDFSKVEAGKIDLDLHDFDLRDTVEGAIDLVSGRAAEKSLNLAYLIEPEVPAWIIGDSLRLRQVLINLVNNAIKFTEKGDVFVRVAVDRSEPALHADEIALRFSVADSGPGIPADKMDKLFHSFSQLDATTTRKHGGTGLGLAISKRLVELMGGHIWADSPPGEGATFAFVIRARRSAAALPEKRTGEGPVVADLRDRRVLVVDDNEVNRKVLQAQLTSWGLRPVVVSGPAEGVARLEAGDAFDLAVIDLNMPDIDGLGFAAMLRARADSRTLPLILYTSLVPLSQAHRDEVRALGFAEVLAKPIKASQLQTSIFRVLGNESEKRVQGAQAAPASVAGFAALHPLRILLADDNMTNRKLGRKVLERLGYEADLANDGAQALECAARTRYDLVLMDIEMPVMDGIEACQTIKADPAYGAPCIVALTANAITGDREKYLAAGFDGYLSKPLNLDQLMQQLARAKPV</sequence>
<dbReference type="InterPro" id="IPR003594">
    <property type="entry name" value="HATPase_dom"/>
</dbReference>
<dbReference type="PROSITE" id="PS50110">
    <property type="entry name" value="RESPONSE_REGULATORY"/>
    <property type="match status" value="2"/>
</dbReference>
<dbReference type="Gene3D" id="3.40.50.2300">
    <property type="match status" value="2"/>
</dbReference>
<evidence type="ECO:0000256" key="2">
    <source>
        <dbReference type="ARBA" id="ARBA00004651"/>
    </source>
</evidence>
<dbReference type="PRINTS" id="PR00344">
    <property type="entry name" value="BCTRLSENSOR"/>
</dbReference>
<evidence type="ECO:0000256" key="11">
    <source>
        <dbReference type="ARBA" id="ARBA00022989"/>
    </source>
</evidence>
<reference evidence="18 19" key="1">
    <citation type="journal article" date="2017" name="Int. J. Syst. Evol. Microbiol.">
        <title>Gemmobacter straminiformis sp. nov., isolated from an artificial fountain.</title>
        <authorList>
            <person name="Kang J.Y."/>
            <person name="Kim M.J."/>
            <person name="Chun J."/>
            <person name="Son K.P."/>
            <person name="Jahng K.Y."/>
        </authorList>
    </citation>
    <scope>NUCLEOTIDE SEQUENCE [LARGE SCALE GENOMIC DNA]</scope>
    <source>
        <strain evidence="18 19">CAM-8</strain>
    </source>
</reference>
<evidence type="ECO:0000256" key="13">
    <source>
        <dbReference type="ARBA" id="ARBA00023136"/>
    </source>
</evidence>